<feature type="binding site" evidence="6">
    <location>
        <position position="343"/>
    </location>
    <ligand>
        <name>substrate</name>
    </ligand>
</feature>
<dbReference type="GO" id="GO:0008836">
    <property type="term" value="F:diaminopimelate decarboxylase activity"/>
    <property type="evidence" value="ECO:0007669"/>
    <property type="project" value="UniProtKB-UniRule"/>
</dbReference>
<keyword evidence="6" id="KW-0028">Amino-acid biosynthesis</keyword>
<feature type="active site" description="Proton donor" evidence="8">
    <location>
        <position position="374"/>
    </location>
</feature>
<dbReference type="InterPro" id="IPR009006">
    <property type="entry name" value="Ala_racemase/Decarboxylase_C"/>
</dbReference>
<evidence type="ECO:0000256" key="1">
    <source>
        <dbReference type="ARBA" id="ARBA00001933"/>
    </source>
</evidence>
<evidence type="ECO:0000313" key="11">
    <source>
        <dbReference type="EMBL" id="RAU94161.1"/>
    </source>
</evidence>
<dbReference type="UniPathway" id="UPA00034">
    <property type="reaction ID" value="UER00027"/>
</dbReference>
<dbReference type="PROSITE" id="PS00878">
    <property type="entry name" value="ODR_DC_2_1"/>
    <property type="match status" value="1"/>
</dbReference>
<dbReference type="EMBL" id="QMEU01000042">
    <property type="protein sequence ID" value="RAU94161.1"/>
    <property type="molecule type" value="Genomic_DNA"/>
</dbReference>
<dbReference type="InterPro" id="IPR002986">
    <property type="entry name" value="DAP_deCOOHase_LysA"/>
</dbReference>
<dbReference type="EC" id="4.1.1.20" evidence="6 7"/>
<dbReference type="SUPFAM" id="SSF51419">
    <property type="entry name" value="PLP-binding barrel"/>
    <property type="match status" value="1"/>
</dbReference>
<keyword evidence="5 6" id="KW-0456">Lyase</keyword>
<dbReference type="InterPro" id="IPR022653">
    <property type="entry name" value="De-COase2_pyr-phos_BS"/>
</dbReference>
<dbReference type="PRINTS" id="PR01179">
    <property type="entry name" value="ODADCRBXLASE"/>
</dbReference>
<dbReference type="InterPro" id="IPR000183">
    <property type="entry name" value="Orn/DAP/Arg_de-COase"/>
</dbReference>
<dbReference type="GO" id="GO:0009089">
    <property type="term" value="P:lysine biosynthetic process via diaminopimelate"/>
    <property type="evidence" value="ECO:0007669"/>
    <property type="project" value="UniProtKB-UniRule"/>
</dbReference>
<dbReference type="FunFam" id="3.20.20.10:FF:000003">
    <property type="entry name" value="Diaminopimelate decarboxylase"/>
    <property type="match status" value="1"/>
</dbReference>
<evidence type="ECO:0000259" key="10">
    <source>
        <dbReference type="Pfam" id="PF02784"/>
    </source>
</evidence>
<dbReference type="PANTHER" id="PTHR43727">
    <property type="entry name" value="DIAMINOPIMELATE DECARBOXYLASE"/>
    <property type="match status" value="1"/>
</dbReference>
<keyword evidence="4 6" id="KW-0457">Lysine biosynthesis</keyword>
<keyword evidence="2 6" id="KW-0210">Decarboxylase</keyword>
<feature type="binding site" evidence="6">
    <location>
        <position position="306"/>
    </location>
    <ligand>
        <name>substrate</name>
    </ligand>
</feature>
<comment type="subunit">
    <text evidence="6">Homodimer.</text>
</comment>
<comment type="similarity">
    <text evidence="6">Belongs to the Orn/Lys/Arg decarboxylase class-II family. LysA subfamily.</text>
</comment>
<dbReference type="Proteomes" id="UP000250347">
    <property type="component" value="Unassembled WGS sequence"/>
</dbReference>
<dbReference type="InterPro" id="IPR029066">
    <property type="entry name" value="PLP-binding_barrel"/>
</dbReference>
<organism evidence="11 12">
    <name type="scientific">Mycobacterium colombiense</name>
    <dbReference type="NCBI Taxonomy" id="339268"/>
    <lineage>
        <taxon>Bacteria</taxon>
        <taxon>Bacillati</taxon>
        <taxon>Actinomycetota</taxon>
        <taxon>Actinomycetes</taxon>
        <taxon>Mycobacteriales</taxon>
        <taxon>Mycobacteriaceae</taxon>
        <taxon>Mycobacterium</taxon>
        <taxon>Mycobacterium avium complex (MAC)</taxon>
    </lineage>
</organism>
<dbReference type="Pfam" id="PF02784">
    <property type="entry name" value="Orn_Arg_deC_N"/>
    <property type="match status" value="1"/>
</dbReference>
<feature type="binding site" evidence="6">
    <location>
        <position position="347"/>
    </location>
    <ligand>
        <name>substrate</name>
    </ligand>
</feature>
<evidence type="ECO:0000256" key="6">
    <source>
        <dbReference type="HAMAP-Rule" id="MF_02120"/>
    </source>
</evidence>
<evidence type="ECO:0000256" key="7">
    <source>
        <dbReference type="NCBIfam" id="TIGR01048"/>
    </source>
</evidence>
<dbReference type="PANTHER" id="PTHR43727:SF2">
    <property type="entry name" value="GROUP IV DECARBOXYLASE"/>
    <property type="match status" value="1"/>
</dbReference>
<comment type="function">
    <text evidence="6">Specifically catalyzes the decarboxylation of meso-diaminopimelate (meso-DAP) to L-lysine.</text>
</comment>
<feature type="binding site" evidence="6">
    <location>
        <position position="404"/>
    </location>
    <ligand>
        <name>pyridoxal 5'-phosphate</name>
        <dbReference type="ChEBI" id="CHEBI:597326"/>
    </ligand>
</feature>
<dbReference type="HAMAP" id="MF_02120">
    <property type="entry name" value="LysA"/>
    <property type="match status" value="1"/>
</dbReference>
<feature type="domain" description="Orn/DAP/Arg decarboxylase 2 N-terminal" evidence="10">
    <location>
        <begin position="60"/>
        <end position="309"/>
    </location>
</feature>
<feature type="binding site" evidence="6">
    <location>
        <position position="404"/>
    </location>
    <ligand>
        <name>substrate</name>
    </ligand>
</feature>
<evidence type="ECO:0000256" key="2">
    <source>
        <dbReference type="ARBA" id="ARBA00022793"/>
    </source>
</evidence>
<dbReference type="PRINTS" id="PR01181">
    <property type="entry name" value="DAPDCRBXLASE"/>
</dbReference>
<feature type="modified residue" description="N6-(pyridoxal phosphate)lysine" evidence="6 8">
    <location>
        <position position="82"/>
    </location>
</feature>
<reference evidence="11 12" key="1">
    <citation type="submission" date="2018-06" db="EMBL/GenBank/DDBJ databases">
        <title>NTM in soil in Japan.</title>
        <authorList>
            <person name="Ohya K."/>
        </authorList>
    </citation>
    <scope>NUCLEOTIDE SEQUENCE [LARGE SCALE GENOMIC DNA]</scope>
    <source>
        <strain evidence="11 12">GF76</strain>
    </source>
</reference>
<dbReference type="CDD" id="cd06828">
    <property type="entry name" value="PLPDE_III_DapDC"/>
    <property type="match status" value="1"/>
</dbReference>
<dbReference type="InterPro" id="IPR022644">
    <property type="entry name" value="De-COase2_N"/>
</dbReference>
<name>A0A329KJT8_9MYCO</name>
<evidence type="ECO:0000256" key="8">
    <source>
        <dbReference type="PIRSR" id="PIRSR600183-50"/>
    </source>
</evidence>
<comment type="caution">
    <text evidence="11">The sequence shown here is derived from an EMBL/GenBank/DDBJ whole genome shotgun (WGS) entry which is preliminary data.</text>
</comment>
<sequence>MTLLDILPSLGHAAPPRFDPAIWPVTAHPDEEGRLCVGGVPLADIADEFLTPAYVVDESDFRHRARRYRKTLRGVEVVYAAKSLLSTGVARWAREEGLGVDVCSTGELAVALAGGVDPDRIVMHGNAKSPEELHEAVRVGVGRIVLDSGMEIAYLAGLAQRRQPVLIRVTPDIDIHGHRAVTTGVSDQKFGFTLHGDRADVAAQRVLSHPILDLVGLHCHIGSQVTDPALYGEAIRRMIAAMADIRARHGVILTELNIGGGHGIPYVAGDPELNLEQLSDVIENSVDEACAAERFPRPQIVVEPGRAISGRAGVTLYRVCSIKAQPGGRTFVAVDGGMSDNPRVSLYGARYTVALANRHPLGLKQRVTVAGRHCESGDEIARDVELPADLHPGDLLAVACTGAYHHSMASNYNMVGRPALVAVKDGRARELVRRETVADLLARDCG</sequence>
<evidence type="ECO:0000313" key="12">
    <source>
        <dbReference type="Proteomes" id="UP000250347"/>
    </source>
</evidence>
<protein>
    <recommendedName>
        <fullName evidence="6 7">Diaminopimelate decarboxylase</fullName>
        <shortName evidence="6">DAP decarboxylase</shortName>
        <shortName evidence="6">DAPDC</shortName>
        <ecNumber evidence="6 7">4.1.1.20</ecNumber>
    </recommendedName>
</protein>
<evidence type="ECO:0000256" key="4">
    <source>
        <dbReference type="ARBA" id="ARBA00023154"/>
    </source>
</evidence>
<comment type="pathway">
    <text evidence="6 9">Amino-acid biosynthesis; L-lysine biosynthesis via DAP pathway; L-lysine from DL-2,6-diaminopimelate: step 1/1.</text>
</comment>
<proteinExistence type="inferred from homology"/>
<dbReference type="NCBIfam" id="TIGR01048">
    <property type="entry name" value="lysA"/>
    <property type="match status" value="1"/>
</dbReference>
<accession>A0A329KJT8</accession>
<feature type="binding site" evidence="6">
    <location>
        <position position="375"/>
    </location>
    <ligand>
        <name>substrate</name>
    </ligand>
</feature>
<dbReference type="SUPFAM" id="SSF50621">
    <property type="entry name" value="Alanine racemase C-terminal domain-like"/>
    <property type="match status" value="1"/>
</dbReference>
<evidence type="ECO:0000256" key="9">
    <source>
        <dbReference type="RuleBase" id="RU003738"/>
    </source>
</evidence>
<evidence type="ECO:0000256" key="3">
    <source>
        <dbReference type="ARBA" id="ARBA00022898"/>
    </source>
</evidence>
<keyword evidence="3 6" id="KW-0663">Pyridoxal phosphate</keyword>
<comment type="cofactor">
    <cofactor evidence="1 6 8 9">
        <name>pyridoxal 5'-phosphate</name>
        <dbReference type="ChEBI" id="CHEBI:597326"/>
    </cofactor>
</comment>
<dbReference type="AlphaFoldDB" id="A0A329KJT8"/>
<dbReference type="Gene3D" id="2.40.37.10">
    <property type="entry name" value="Lyase, Ornithine Decarboxylase, Chain A, domain 1"/>
    <property type="match status" value="1"/>
</dbReference>
<feature type="binding site" evidence="6">
    <location>
        <position position="261"/>
    </location>
    <ligand>
        <name>pyridoxal 5'-phosphate</name>
        <dbReference type="ChEBI" id="CHEBI:597326"/>
    </ligand>
</feature>
<dbReference type="GO" id="GO:0030170">
    <property type="term" value="F:pyridoxal phosphate binding"/>
    <property type="evidence" value="ECO:0007669"/>
    <property type="project" value="UniProtKB-UniRule"/>
</dbReference>
<dbReference type="Gene3D" id="3.20.20.10">
    <property type="entry name" value="Alanine racemase"/>
    <property type="match status" value="1"/>
</dbReference>
<gene>
    <name evidence="6 11" type="primary">lysA</name>
    <name evidence="11" type="ORF">DQP58_14880</name>
</gene>
<comment type="catalytic activity">
    <reaction evidence="6 9">
        <text>meso-2,6-diaminopimelate + H(+) = L-lysine + CO2</text>
        <dbReference type="Rhea" id="RHEA:15101"/>
        <dbReference type="ChEBI" id="CHEBI:15378"/>
        <dbReference type="ChEBI" id="CHEBI:16526"/>
        <dbReference type="ChEBI" id="CHEBI:32551"/>
        <dbReference type="ChEBI" id="CHEBI:57791"/>
        <dbReference type="EC" id="4.1.1.20"/>
    </reaction>
</comment>
<feature type="binding site" evidence="6">
    <location>
        <begin position="303"/>
        <end position="306"/>
    </location>
    <ligand>
        <name>pyridoxal 5'-phosphate</name>
        <dbReference type="ChEBI" id="CHEBI:597326"/>
    </ligand>
</feature>
<dbReference type="RefSeq" id="WP_112709097.1">
    <property type="nucleotide sequence ID" value="NZ_QMEU01000042.1"/>
</dbReference>
<evidence type="ECO:0000256" key="5">
    <source>
        <dbReference type="ARBA" id="ARBA00023239"/>
    </source>
</evidence>